<keyword evidence="2" id="KW-0862">Zinc</keyword>
<dbReference type="InterPro" id="IPR000315">
    <property type="entry name" value="Znf_B-box"/>
</dbReference>
<keyword evidence="1 3" id="KW-0863">Zinc-finger</keyword>
<gene>
    <name evidence="7" type="primary">LOC110193628</name>
</gene>
<dbReference type="Gene3D" id="3.30.160.60">
    <property type="entry name" value="Classic Zinc Finger"/>
    <property type="match status" value="1"/>
</dbReference>
<dbReference type="KEGG" id="pcw:110193628"/>
<evidence type="ECO:0000259" key="5">
    <source>
        <dbReference type="PROSITE" id="PS50119"/>
    </source>
</evidence>
<sequence>MTNWLSGIRKIAYWQSAAVRGPPGVEGLVSQPARGRTQGGAFPEGRWVGSRGGAGPVGQAPTAARSARVPQPGENGAVPRLGRRTGRAVGTGPGPRPPSALPPPSPPETGGVAGVAAGVMSQKKPDLELEPPAESAPRCSVHAQELKWFCSAERRLVCAGCKGSGGPCREHHVRRAEERAEELRGLRVRMQKTTSFCNNSQAVTFPKSTSRSKPEMSVKMKKLRFREVNLKST</sequence>
<dbReference type="GeneID" id="110193628"/>
<organism evidence="6 7">
    <name type="scientific">Phascolarctos cinereus</name>
    <name type="common">Koala</name>
    <dbReference type="NCBI Taxonomy" id="38626"/>
    <lineage>
        <taxon>Eukaryota</taxon>
        <taxon>Metazoa</taxon>
        <taxon>Chordata</taxon>
        <taxon>Craniata</taxon>
        <taxon>Vertebrata</taxon>
        <taxon>Euteleostomi</taxon>
        <taxon>Mammalia</taxon>
        <taxon>Metatheria</taxon>
        <taxon>Diprotodontia</taxon>
        <taxon>Phascolarctidae</taxon>
        <taxon>Phascolarctos</taxon>
    </lineage>
</organism>
<evidence type="ECO:0000256" key="3">
    <source>
        <dbReference type="PROSITE-ProRule" id="PRU00024"/>
    </source>
</evidence>
<dbReference type="AlphaFoldDB" id="A0A6P5IG43"/>
<dbReference type="GO" id="GO:0008270">
    <property type="term" value="F:zinc ion binding"/>
    <property type="evidence" value="ECO:0007669"/>
    <property type="project" value="UniProtKB-KW"/>
</dbReference>
<dbReference type="PROSITE" id="PS50119">
    <property type="entry name" value="ZF_BBOX"/>
    <property type="match status" value="1"/>
</dbReference>
<evidence type="ECO:0000256" key="4">
    <source>
        <dbReference type="SAM" id="MobiDB-lite"/>
    </source>
</evidence>
<feature type="compositionally biased region" description="Pro residues" evidence="4">
    <location>
        <begin position="94"/>
        <end position="107"/>
    </location>
</feature>
<dbReference type="InParanoid" id="A0A6P5IG43"/>
<name>A0A6P5IG43_PHACI</name>
<evidence type="ECO:0000313" key="6">
    <source>
        <dbReference type="Proteomes" id="UP000515140"/>
    </source>
</evidence>
<proteinExistence type="predicted"/>
<evidence type="ECO:0000256" key="1">
    <source>
        <dbReference type="ARBA" id="ARBA00022771"/>
    </source>
</evidence>
<keyword evidence="6" id="KW-1185">Reference proteome</keyword>
<reference evidence="7" key="1">
    <citation type="submission" date="2025-08" db="UniProtKB">
        <authorList>
            <consortium name="RefSeq"/>
        </authorList>
    </citation>
    <scope>IDENTIFICATION</scope>
    <source>
        <tissue evidence="7">Spleen</tissue>
    </source>
</reference>
<dbReference type="SUPFAM" id="SSF57845">
    <property type="entry name" value="B-box zinc-binding domain"/>
    <property type="match status" value="1"/>
</dbReference>
<keyword evidence="1 3" id="KW-0479">Metal-binding</keyword>
<evidence type="ECO:0000256" key="2">
    <source>
        <dbReference type="ARBA" id="ARBA00022833"/>
    </source>
</evidence>
<dbReference type="RefSeq" id="XP_020821177.1">
    <property type="nucleotide sequence ID" value="XM_020965518.1"/>
</dbReference>
<evidence type="ECO:0000313" key="7">
    <source>
        <dbReference type="RefSeq" id="XP_020821177.1"/>
    </source>
</evidence>
<accession>A0A6P5IG43</accession>
<dbReference type="Proteomes" id="UP000515140">
    <property type="component" value="Unplaced"/>
</dbReference>
<feature type="region of interest" description="Disordered" evidence="4">
    <location>
        <begin position="21"/>
        <end position="113"/>
    </location>
</feature>
<feature type="domain" description="B box-type" evidence="5">
    <location>
        <begin position="134"/>
        <end position="182"/>
    </location>
</feature>
<dbReference type="CDD" id="cd19834">
    <property type="entry name" value="Bbox2_BSPRY"/>
    <property type="match status" value="1"/>
</dbReference>
<protein>
    <submittedName>
        <fullName evidence="7">Uncharacterized protein LOC110193628</fullName>
    </submittedName>
</protein>